<gene>
    <name evidence="5" type="primary">xseA</name>
    <name evidence="9" type="ORF">DESPIGER_0520</name>
</gene>
<evidence type="ECO:0000259" key="7">
    <source>
        <dbReference type="Pfam" id="PF02601"/>
    </source>
</evidence>
<proteinExistence type="inferred from homology"/>
<sequence>MPAACEQERILSVTELTDRMRRTLEGTFPFVWVRGEIGELSFPGSGHVYFTLKDAGAQLQCVWFRDRQMRGRNFDPLTGEIFAEPRPDPVRLLRQGSELFCAGQISVYGPRGRYQLIVELVQAGGQGLLAQAFEERKQALATRGFFAAERKRPLPACPSRVALVTSPAGAAIHDFMELASVRGLGAEVRLFPVRVQGEGAAGQICRALDEINRQAWAQVVVIIRGGGSLEDLWCFNEEDVATAIFSSKIPVLAGIGHEVDVTLADMTADVRAATPSHAAQLLWPLRREYWQRLDELSLALERARQGWLQRQEDRLQRCERALRLCSPARRLEGAALQWQQWQQRLLQAGERLLRDRELRLQHHQERLRALTGPGRLAHLQQRLALLEQKFGNAAHLMVRGREQVVRDCTRDLARLGQEAVSRRGHELECLELRLAACNPLAPLGRGYAVVRTAEGRVLSSTGQGSAGQDVRILLRDGELEARVTAVHPYDGQGGEHV</sequence>
<dbReference type="KEGG" id="dpg:DESPIGER_0520"/>
<dbReference type="OrthoDB" id="9802795at2"/>
<name>A0A1K1LCI1_9BACT</name>
<dbReference type="Pfam" id="PF13742">
    <property type="entry name" value="tRNA_anti_2"/>
    <property type="match status" value="1"/>
</dbReference>
<dbReference type="GO" id="GO:0009318">
    <property type="term" value="C:exodeoxyribonuclease VII complex"/>
    <property type="evidence" value="ECO:0007669"/>
    <property type="project" value="UniProtKB-UniRule"/>
</dbReference>
<dbReference type="EMBL" id="LT630450">
    <property type="protein sequence ID" value="SFV72408.1"/>
    <property type="molecule type" value="Genomic_DNA"/>
</dbReference>
<comment type="catalytic activity">
    <reaction evidence="5 6">
        <text>Exonucleolytic cleavage in either 5'- to 3'- or 3'- to 5'-direction to yield nucleoside 5'-phosphates.</text>
        <dbReference type="EC" id="3.1.11.6"/>
    </reaction>
</comment>
<keyword evidence="3 5" id="KW-0378">Hydrolase</keyword>
<evidence type="ECO:0000313" key="9">
    <source>
        <dbReference type="EMBL" id="SFV72408.1"/>
    </source>
</evidence>
<dbReference type="GO" id="GO:0005737">
    <property type="term" value="C:cytoplasm"/>
    <property type="evidence" value="ECO:0007669"/>
    <property type="project" value="UniProtKB-SubCell"/>
</dbReference>
<dbReference type="HAMAP" id="MF_00378">
    <property type="entry name" value="Exonuc_7_L"/>
    <property type="match status" value="1"/>
</dbReference>
<evidence type="ECO:0000313" key="10">
    <source>
        <dbReference type="Proteomes" id="UP000186323"/>
    </source>
</evidence>
<comment type="similarity">
    <text evidence="5 6">Belongs to the XseA family.</text>
</comment>
<dbReference type="EC" id="3.1.11.6" evidence="5"/>
<feature type="domain" description="Exonuclease VII large subunit C-terminal" evidence="7">
    <location>
        <begin position="146"/>
        <end position="481"/>
    </location>
</feature>
<dbReference type="GO" id="GO:0006308">
    <property type="term" value="P:DNA catabolic process"/>
    <property type="evidence" value="ECO:0007669"/>
    <property type="project" value="UniProtKB-UniRule"/>
</dbReference>
<evidence type="ECO:0000256" key="6">
    <source>
        <dbReference type="RuleBase" id="RU004355"/>
    </source>
</evidence>
<evidence type="ECO:0000256" key="1">
    <source>
        <dbReference type="ARBA" id="ARBA00022490"/>
    </source>
</evidence>
<feature type="domain" description="OB-fold nucleic acid binding" evidence="8">
    <location>
        <begin position="11"/>
        <end position="121"/>
    </location>
</feature>
<evidence type="ECO:0000259" key="8">
    <source>
        <dbReference type="Pfam" id="PF13742"/>
    </source>
</evidence>
<comment type="subcellular location">
    <subcellularLocation>
        <location evidence="5 6">Cytoplasm</location>
    </subcellularLocation>
</comment>
<dbReference type="CDD" id="cd04489">
    <property type="entry name" value="ExoVII_LU_OBF"/>
    <property type="match status" value="1"/>
</dbReference>
<comment type="subunit">
    <text evidence="5">Heterooligomer composed of large and small subunits.</text>
</comment>
<dbReference type="PANTHER" id="PTHR30008">
    <property type="entry name" value="EXODEOXYRIBONUCLEASE 7 LARGE SUBUNIT"/>
    <property type="match status" value="1"/>
</dbReference>
<evidence type="ECO:0000256" key="2">
    <source>
        <dbReference type="ARBA" id="ARBA00022722"/>
    </source>
</evidence>
<dbReference type="InterPro" id="IPR003753">
    <property type="entry name" value="Exonuc_VII_L"/>
</dbReference>
<accession>A0A1K1LCI1</accession>
<reference evidence="10" key="1">
    <citation type="submission" date="2016-10" db="EMBL/GenBank/DDBJ databases">
        <authorList>
            <person name="Wegmann U."/>
        </authorList>
    </citation>
    <scope>NUCLEOTIDE SEQUENCE [LARGE SCALE GENOMIC DNA]</scope>
</reference>
<dbReference type="InterPro" id="IPR020579">
    <property type="entry name" value="Exonuc_VII_lsu_C"/>
</dbReference>
<dbReference type="RefSeq" id="WP_072332707.1">
    <property type="nucleotide sequence ID" value="NZ_DBGALU010000043.1"/>
</dbReference>
<dbReference type="GO" id="GO:0008855">
    <property type="term" value="F:exodeoxyribonuclease VII activity"/>
    <property type="evidence" value="ECO:0007669"/>
    <property type="project" value="UniProtKB-UniRule"/>
</dbReference>
<keyword evidence="1 5" id="KW-0963">Cytoplasm</keyword>
<keyword evidence="2 5" id="KW-0540">Nuclease</keyword>
<evidence type="ECO:0000256" key="4">
    <source>
        <dbReference type="ARBA" id="ARBA00022839"/>
    </source>
</evidence>
<dbReference type="AlphaFoldDB" id="A0A1K1LCI1"/>
<dbReference type="NCBIfam" id="TIGR00237">
    <property type="entry name" value="xseA"/>
    <property type="match status" value="1"/>
</dbReference>
<keyword evidence="10" id="KW-1185">Reference proteome</keyword>
<dbReference type="InterPro" id="IPR025824">
    <property type="entry name" value="OB-fold_nuc-bd_dom"/>
</dbReference>
<dbReference type="Proteomes" id="UP000186323">
    <property type="component" value="Chromosome I"/>
</dbReference>
<evidence type="ECO:0000256" key="5">
    <source>
        <dbReference type="HAMAP-Rule" id="MF_00378"/>
    </source>
</evidence>
<organism evidence="9 10">
    <name type="scientific">Desulfovibrio piger</name>
    <dbReference type="NCBI Taxonomy" id="901"/>
    <lineage>
        <taxon>Bacteria</taxon>
        <taxon>Pseudomonadati</taxon>
        <taxon>Thermodesulfobacteriota</taxon>
        <taxon>Desulfovibrionia</taxon>
        <taxon>Desulfovibrionales</taxon>
        <taxon>Desulfovibrionaceae</taxon>
        <taxon>Desulfovibrio</taxon>
    </lineage>
</organism>
<keyword evidence="4 5" id="KW-0269">Exonuclease</keyword>
<comment type="function">
    <text evidence="5">Bidirectionally degrades single-stranded DNA into large acid-insoluble oligonucleotides, which are then degraded further into small acid-soluble oligonucleotides.</text>
</comment>
<protein>
    <recommendedName>
        <fullName evidence="5">Exodeoxyribonuclease 7 large subunit</fullName>
        <ecNumber evidence="5">3.1.11.6</ecNumber>
    </recommendedName>
    <alternativeName>
        <fullName evidence="5">Exodeoxyribonuclease VII large subunit</fullName>
        <shortName evidence="5">Exonuclease VII large subunit</shortName>
    </alternativeName>
</protein>
<dbReference type="Pfam" id="PF02601">
    <property type="entry name" value="Exonuc_VII_L"/>
    <property type="match status" value="1"/>
</dbReference>
<dbReference type="GO" id="GO:0003676">
    <property type="term" value="F:nucleic acid binding"/>
    <property type="evidence" value="ECO:0007669"/>
    <property type="project" value="InterPro"/>
</dbReference>
<dbReference type="PANTHER" id="PTHR30008:SF0">
    <property type="entry name" value="EXODEOXYRIBONUCLEASE 7 LARGE SUBUNIT"/>
    <property type="match status" value="1"/>
</dbReference>
<evidence type="ECO:0000256" key="3">
    <source>
        <dbReference type="ARBA" id="ARBA00022801"/>
    </source>
</evidence>